<gene>
    <name evidence="2" type="ORF">BCV70DRAFT_239534</name>
</gene>
<protein>
    <submittedName>
        <fullName evidence="2">Uncharacterized protein</fullName>
    </submittedName>
</protein>
<proteinExistence type="predicted"/>
<keyword evidence="1" id="KW-0732">Signal</keyword>
<dbReference type="AlphaFoldDB" id="A0A317XGZ8"/>
<evidence type="ECO:0000313" key="2">
    <source>
        <dbReference type="EMBL" id="PWY97435.1"/>
    </source>
</evidence>
<evidence type="ECO:0000313" key="3">
    <source>
        <dbReference type="Proteomes" id="UP000246740"/>
    </source>
</evidence>
<evidence type="ECO:0000256" key="1">
    <source>
        <dbReference type="SAM" id="SignalP"/>
    </source>
</evidence>
<feature type="chain" id="PRO_5016458874" evidence="1">
    <location>
        <begin position="25"/>
        <end position="126"/>
    </location>
</feature>
<dbReference type="InParanoid" id="A0A317XGZ8"/>
<keyword evidence="3" id="KW-1185">Reference proteome</keyword>
<feature type="signal peptide" evidence="1">
    <location>
        <begin position="1"/>
        <end position="24"/>
    </location>
</feature>
<dbReference type="EMBL" id="KZ819208">
    <property type="protein sequence ID" value="PWY97435.1"/>
    <property type="molecule type" value="Genomic_DNA"/>
</dbReference>
<sequence>MSTLSSMLCRLALALFLLVSLAAATPVPGDASRPATQAVCAIPSCITDPSSLNRPEDGVSFATCKRNGDGSKLAMITIAPTSSLNSQIFDAGSSIDYYWINSFLQKQIKCTYNSVAQCWDASNGCK</sequence>
<reference evidence="2 3" key="1">
    <citation type="journal article" date="2018" name="Mol. Biol. Evol.">
        <title>Broad Genomic Sampling Reveals a Smut Pathogenic Ancestry of the Fungal Clade Ustilaginomycotina.</title>
        <authorList>
            <person name="Kijpornyongpan T."/>
            <person name="Mondo S.J."/>
            <person name="Barry K."/>
            <person name="Sandor L."/>
            <person name="Lee J."/>
            <person name="Lipzen A."/>
            <person name="Pangilinan J."/>
            <person name="LaButti K."/>
            <person name="Hainaut M."/>
            <person name="Henrissat B."/>
            <person name="Grigoriev I.V."/>
            <person name="Spatafora J.W."/>
            <person name="Aime M.C."/>
        </authorList>
    </citation>
    <scope>NUCLEOTIDE SEQUENCE [LARGE SCALE GENOMIC DNA]</scope>
    <source>
        <strain evidence="2 3">MCA 3645</strain>
    </source>
</reference>
<accession>A0A317XGZ8</accession>
<name>A0A317XGZ8_9BASI</name>
<organism evidence="2 3">
    <name type="scientific">Testicularia cyperi</name>
    <dbReference type="NCBI Taxonomy" id="1882483"/>
    <lineage>
        <taxon>Eukaryota</taxon>
        <taxon>Fungi</taxon>
        <taxon>Dikarya</taxon>
        <taxon>Basidiomycota</taxon>
        <taxon>Ustilaginomycotina</taxon>
        <taxon>Ustilaginomycetes</taxon>
        <taxon>Ustilaginales</taxon>
        <taxon>Anthracoideaceae</taxon>
        <taxon>Testicularia</taxon>
    </lineage>
</organism>
<dbReference type="Proteomes" id="UP000246740">
    <property type="component" value="Unassembled WGS sequence"/>
</dbReference>